<evidence type="ECO:0000256" key="1">
    <source>
        <dbReference type="SAM" id="SignalP"/>
    </source>
</evidence>
<evidence type="ECO:0000313" key="3">
    <source>
        <dbReference type="Proteomes" id="UP000619033"/>
    </source>
</evidence>
<dbReference type="EMBL" id="JAESVP010000002">
    <property type="protein sequence ID" value="MBL4927358.1"/>
    <property type="molecule type" value="Genomic_DNA"/>
</dbReference>
<sequence length="249" mass="26211">MFTVFRTAAAAALVVSTPAFAQSDSLGLSWIEAGLTATDGKAAGHLSGDWRIGTAQGIQLDLGLADQAGGAVGTIDGHLYLAPQGDRKYGFFLSFSDIDGRDATIFHGGIEGMYALSEKTVIEGRAGIGYASRGFDFISAEARLIYAPTDRIAVSLGVGLADFQEAAFNATSYRADLGLHYAPEGSPFELSAAVIQDGLWGNDDAPADTRVQLGLTWRLGDTGGTQRPVADRAFRASQPMDGLIRRGLF</sequence>
<dbReference type="Proteomes" id="UP000619033">
    <property type="component" value="Unassembled WGS sequence"/>
</dbReference>
<organism evidence="2 3">
    <name type="scientific">Fuscibacter oryzae</name>
    <dbReference type="NCBI Taxonomy" id="2803939"/>
    <lineage>
        <taxon>Bacteria</taxon>
        <taxon>Pseudomonadati</taxon>
        <taxon>Pseudomonadota</taxon>
        <taxon>Alphaproteobacteria</taxon>
        <taxon>Rhodobacterales</taxon>
        <taxon>Paracoccaceae</taxon>
        <taxon>Fuscibacter</taxon>
    </lineage>
</organism>
<gene>
    <name evidence="2" type="ORF">JI744_04490</name>
</gene>
<dbReference type="AlphaFoldDB" id="A0A8J7MPJ4"/>
<feature type="chain" id="PRO_5035146637" evidence="1">
    <location>
        <begin position="22"/>
        <end position="249"/>
    </location>
</feature>
<evidence type="ECO:0000313" key="2">
    <source>
        <dbReference type="EMBL" id="MBL4927358.1"/>
    </source>
</evidence>
<comment type="caution">
    <text evidence="2">The sequence shown here is derived from an EMBL/GenBank/DDBJ whole genome shotgun (WGS) entry which is preliminary data.</text>
</comment>
<feature type="signal peptide" evidence="1">
    <location>
        <begin position="1"/>
        <end position="21"/>
    </location>
</feature>
<reference evidence="2" key="1">
    <citation type="submission" date="2021-01" db="EMBL/GenBank/DDBJ databases">
        <title>Genome seq and assembly of Tabrizicola sp. KVB23.</title>
        <authorList>
            <person name="Chhetri G."/>
        </authorList>
    </citation>
    <scope>NUCLEOTIDE SEQUENCE</scope>
    <source>
        <strain evidence="2">KVB23</strain>
    </source>
</reference>
<protein>
    <submittedName>
        <fullName evidence="2">Uncharacterized protein</fullName>
    </submittedName>
</protein>
<keyword evidence="3" id="KW-1185">Reference proteome</keyword>
<accession>A0A8J7MPJ4</accession>
<proteinExistence type="predicted"/>
<name>A0A8J7MPJ4_9RHOB</name>
<dbReference type="RefSeq" id="WP_202658496.1">
    <property type="nucleotide sequence ID" value="NZ_JAESVP010000002.1"/>
</dbReference>
<keyword evidence="1" id="KW-0732">Signal</keyword>